<evidence type="ECO:0000313" key="2">
    <source>
        <dbReference type="EMBL" id="AVK07961.1"/>
    </source>
</evidence>
<keyword evidence="3" id="KW-1185">Reference proteome</keyword>
<dbReference type="Proteomes" id="UP000238390">
    <property type="component" value="Chromosome"/>
</dbReference>
<proteinExistence type="predicted"/>
<sequence length="73" mass="7894">MLDASIAQHPHRRELCNGSEAPGRRGRESPGRAFASFTPPCGRGRKRAAANTGVRRPFLSPIPSRRVSSLRAG</sequence>
<reference evidence="2 3" key="1">
    <citation type="submission" date="2018-02" db="EMBL/GenBank/DDBJ databases">
        <title>FDA/CDC Antimicrobial Resistant Isolate Bank Genome Sequencing.</title>
        <authorList>
            <person name="Benahmed F.H."/>
            <person name="Lutgring J.D."/>
            <person name="Yoo B."/>
            <person name="Machado M."/>
            <person name="Brown A."/>
            <person name="McAllister G."/>
            <person name="Perry A."/>
            <person name="Halpin A.L."/>
            <person name="Vavikolanu K."/>
            <person name="Ott S."/>
            <person name="Zhao X."/>
            <person name="Tallon L.J."/>
            <person name="Sadzewicz L."/>
            <person name="Aluvathingal J."/>
            <person name="Nadendla S."/>
            <person name="Voskania-kordi A."/>
            <person name="Simonyan V."/>
            <person name="Patel J."/>
            <person name="Shawar R.M."/>
        </authorList>
    </citation>
    <scope>NUCLEOTIDE SEQUENCE [LARGE SCALE GENOMIC DNA]</scope>
    <source>
        <strain evidence="2 3">AR_0356</strain>
    </source>
</reference>
<protein>
    <submittedName>
        <fullName evidence="2">Uncharacterized protein</fullName>
    </submittedName>
</protein>
<dbReference type="EMBL" id="CP027169">
    <property type="protein sequence ID" value="AVK07961.1"/>
    <property type="molecule type" value="Genomic_DNA"/>
</dbReference>
<dbReference type="AlphaFoldDB" id="A0A2R3J1C2"/>
<evidence type="ECO:0000256" key="1">
    <source>
        <dbReference type="SAM" id="MobiDB-lite"/>
    </source>
</evidence>
<gene>
    <name evidence="2" type="ORF">CSB93_5126</name>
</gene>
<accession>A0A2R3J1C2</accession>
<name>A0A2R3J1C2_9PSED</name>
<feature type="region of interest" description="Disordered" evidence="1">
    <location>
        <begin position="1"/>
        <end position="73"/>
    </location>
</feature>
<evidence type="ECO:0000313" key="3">
    <source>
        <dbReference type="Proteomes" id="UP000238390"/>
    </source>
</evidence>
<organism evidence="2 3">
    <name type="scientific">Pseudomonas paraeruginosa</name>
    <dbReference type="NCBI Taxonomy" id="2994495"/>
    <lineage>
        <taxon>Bacteria</taxon>
        <taxon>Pseudomonadati</taxon>
        <taxon>Pseudomonadota</taxon>
        <taxon>Gammaproteobacteria</taxon>
        <taxon>Pseudomonadales</taxon>
        <taxon>Pseudomonadaceae</taxon>
        <taxon>Pseudomonas</taxon>
    </lineage>
</organism>